<protein>
    <recommendedName>
        <fullName evidence="10">Dynein axonemal intermediate chain 4</fullName>
    </recommendedName>
    <alternativeName>
        <fullName evidence="11">WD repeat-containing protein 78</fullName>
    </alternativeName>
</protein>
<feature type="compositionally biased region" description="Low complexity" evidence="13">
    <location>
        <begin position="87"/>
        <end position="101"/>
    </location>
</feature>
<keyword evidence="8" id="KW-0966">Cell projection</keyword>
<dbReference type="InterPro" id="IPR050687">
    <property type="entry name" value="Dynein_IC"/>
</dbReference>
<feature type="compositionally biased region" description="Basic and acidic residues" evidence="13">
    <location>
        <begin position="158"/>
        <end position="173"/>
    </location>
</feature>
<dbReference type="PROSITE" id="PS50294">
    <property type="entry name" value="WD_REPEATS_REGION"/>
    <property type="match status" value="1"/>
</dbReference>
<comment type="subcellular location">
    <subcellularLocation>
        <location evidence="1">Cytoplasm</location>
        <location evidence="1">Cytoskeleton</location>
        <location evidence="1">Flagellum axoneme</location>
    </subcellularLocation>
    <subcellularLocation>
        <location evidence="9">Dynein axonemal particle</location>
    </subcellularLocation>
</comment>
<evidence type="ECO:0000256" key="7">
    <source>
        <dbReference type="ARBA" id="ARBA00023212"/>
    </source>
</evidence>
<dbReference type="InterPro" id="IPR036322">
    <property type="entry name" value="WD40_repeat_dom_sf"/>
</dbReference>
<sequence>MFKELCGQIQADIEYHRTEFMFKGIFKGVITVLAGYVSYVAQTVALMVGMGFIVDEYLPRLQPQMSCGQNRRRPKRSSIYKSKLDESSSSNTRSSSKTTYSPYSRRNTSSKTSLKQILQKNPSDFDRFRIVDENGNDVTPRRIADVVQIKIQKKYEEETVGHKRNTDNQERSVSEASIVANTNSTSRKLPTETAFSTEERIALDIGTRILLESEHLLTKTYSNRTSHAGVDNQITQATFQLGNSVITPSDNETEYSRTNEKNKAYLELCKTKHGNDLYIERTMQTFNNLSKQAYVNTDALLIRSQQSWANPWDLHDSLTEAKRYEGKIYRQYAADNNTVAVDGYSKSNIQKTIASTKSSQNSSALSSQDFSVKMTPLKANCFALDPKEENPLPDLDIQPFIMERILNLNVFHEKQAIYQGLHGANSINRESRLSTIANDDTIYFHRKQNLSFMKSTTVTIDRLWNYASPLTHGRNVSCLCWNERNHNILAVGYGKLQYNDEKEGLVCCWSLKNLQFPERYYQTDAGVTSLSFSLKRPNLLAVGLFDGNICVFDLNQNHTSAIVDTSDYIHKHISPVWQITWNEQDRSSKIDNMEVLVSISSDGRVMQWTLRKEFEAMDLMHLKRYISSQQSSENTNGMYNHANFVGGLCFDIRSNDKTIYLCGTDDGLVHCCSTLYNEKYLESYIGHIGAVYKVHWSPFADNIFLTASADWTIRLWMTGHTQACMVFSSSNSKMFLDAIWSPKSSTMFCCIGENTIEIWDLSESILDPIYVANCPEQLTLTSITYATDSDCILVGTSDGSVWIYHIKNLSSNANANDLLTIVEQQTHNQLDSLS</sequence>
<evidence type="ECO:0000256" key="14">
    <source>
        <dbReference type="SAM" id="Phobius"/>
    </source>
</evidence>
<dbReference type="Pfam" id="PF00400">
    <property type="entry name" value="WD40"/>
    <property type="match status" value="1"/>
</dbReference>
<evidence type="ECO:0000313" key="16">
    <source>
        <dbReference type="Proteomes" id="UP000663828"/>
    </source>
</evidence>
<evidence type="ECO:0000256" key="9">
    <source>
        <dbReference type="ARBA" id="ARBA00024190"/>
    </source>
</evidence>
<evidence type="ECO:0000256" key="12">
    <source>
        <dbReference type="PROSITE-ProRule" id="PRU00221"/>
    </source>
</evidence>
<gene>
    <name evidence="15" type="ORF">XAT740_LOCUS27699</name>
</gene>
<dbReference type="GO" id="GO:0045504">
    <property type="term" value="F:dynein heavy chain binding"/>
    <property type="evidence" value="ECO:0007669"/>
    <property type="project" value="TreeGrafter"/>
</dbReference>
<evidence type="ECO:0000256" key="13">
    <source>
        <dbReference type="SAM" id="MobiDB-lite"/>
    </source>
</evidence>
<feature type="region of interest" description="Disordered" evidence="13">
    <location>
        <begin position="158"/>
        <end position="177"/>
    </location>
</feature>
<accession>A0A815BWU7</accession>
<keyword evidence="16" id="KW-1185">Reference proteome</keyword>
<keyword evidence="7" id="KW-0206">Cytoskeleton</keyword>
<keyword evidence="2" id="KW-0963">Cytoplasm</keyword>
<feature type="transmembrane region" description="Helical" evidence="14">
    <location>
        <begin position="29"/>
        <end position="54"/>
    </location>
</feature>
<evidence type="ECO:0000256" key="5">
    <source>
        <dbReference type="ARBA" id="ARBA00022846"/>
    </source>
</evidence>
<evidence type="ECO:0000256" key="10">
    <source>
        <dbReference type="ARBA" id="ARBA00040002"/>
    </source>
</evidence>
<feature type="compositionally biased region" description="Polar residues" evidence="13">
    <location>
        <begin position="102"/>
        <end position="116"/>
    </location>
</feature>
<name>A0A815BWU7_ADIRI</name>
<dbReference type="EMBL" id="CAJNOR010002328">
    <property type="protein sequence ID" value="CAF1278778.1"/>
    <property type="molecule type" value="Genomic_DNA"/>
</dbReference>
<dbReference type="GO" id="GO:0005858">
    <property type="term" value="C:axonemal dynein complex"/>
    <property type="evidence" value="ECO:0007669"/>
    <property type="project" value="TreeGrafter"/>
</dbReference>
<keyword evidence="14" id="KW-1133">Transmembrane helix</keyword>
<dbReference type="FunFam" id="2.130.10.10:FF:001248">
    <property type="entry name" value="WD repeat domain 78"/>
    <property type="match status" value="1"/>
</dbReference>
<organism evidence="15 16">
    <name type="scientific">Adineta ricciae</name>
    <name type="common">Rotifer</name>
    <dbReference type="NCBI Taxonomy" id="249248"/>
    <lineage>
        <taxon>Eukaryota</taxon>
        <taxon>Metazoa</taxon>
        <taxon>Spiralia</taxon>
        <taxon>Gnathifera</taxon>
        <taxon>Rotifera</taxon>
        <taxon>Eurotatoria</taxon>
        <taxon>Bdelloidea</taxon>
        <taxon>Adinetida</taxon>
        <taxon>Adinetidae</taxon>
        <taxon>Adineta</taxon>
    </lineage>
</organism>
<feature type="region of interest" description="Disordered" evidence="13">
    <location>
        <begin position="65"/>
        <end position="116"/>
    </location>
</feature>
<evidence type="ECO:0000256" key="1">
    <source>
        <dbReference type="ARBA" id="ARBA00004611"/>
    </source>
</evidence>
<dbReference type="Gene3D" id="2.130.10.10">
    <property type="entry name" value="YVTN repeat-like/Quinoprotein amine dehydrogenase"/>
    <property type="match status" value="2"/>
</dbReference>
<keyword evidence="6" id="KW-0969">Cilium</keyword>
<dbReference type="PANTHER" id="PTHR12442:SF12">
    <property type="entry name" value="DYNEIN AXONEMAL INTERMEDIATE CHAIN 4"/>
    <property type="match status" value="1"/>
</dbReference>
<dbReference type="GO" id="GO:0003341">
    <property type="term" value="P:cilium movement"/>
    <property type="evidence" value="ECO:0007669"/>
    <property type="project" value="TreeGrafter"/>
</dbReference>
<evidence type="ECO:0000313" key="15">
    <source>
        <dbReference type="EMBL" id="CAF1278778.1"/>
    </source>
</evidence>
<evidence type="ECO:0000256" key="2">
    <source>
        <dbReference type="ARBA" id="ARBA00022490"/>
    </source>
</evidence>
<dbReference type="InterPro" id="IPR001680">
    <property type="entry name" value="WD40_rpt"/>
</dbReference>
<dbReference type="SUPFAM" id="SSF50978">
    <property type="entry name" value="WD40 repeat-like"/>
    <property type="match status" value="1"/>
</dbReference>
<evidence type="ECO:0000256" key="6">
    <source>
        <dbReference type="ARBA" id="ARBA00023069"/>
    </source>
</evidence>
<keyword evidence="3 12" id="KW-0853">WD repeat</keyword>
<keyword evidence="14" id="KW-0812">Transmembrane</keyword>
<dbReference type="AlphaFoldDB" id="A0A815BWU7"/>
<proteinExistence type="predicted"/>
<evidence type="ECO:0000256" key="11">
    <source>
        <dbReference type="ARBA" id="ARBA00041557"/>
    </source>
</evidence>
<evidence type="ECO:0000256" key="4">
    <source>
        <dbReference type="ARBA" id="ARBA00022737"/>
    </source>
</evidence>
<dbReference type="Proteomes" id="UP000663828">
    <property type="component" value="Unassembled WGS sequence"/>
</dbReference>
<dbReference type="SMART" id="SM00320">
    <property type="entry name" value="WD40"/>
    <property type="match status" value="6"/>
</dbReference>
<keyword evidence="4" id="KW-0677">Repeat</keyword>
<dbReference type="InterPro" id="IPR015943">
    <property type="entry name" value="WD40/YVTN_repeat-like_dom_sf"/>
</dbReference>
<feature type="repeat" description="WD" evidence="12">
    <location>
        <begin position="684"/>
        <end position="716"/>
    </location>
</feature>
<dbReference type="PROSITE" id="PS50082">
    <property type="entry name" value="WD_REPEATS_2"/>
    <property type="match status" value="1"/>
</dbReference>
<dbReference type="GO" id="GO:0045503">
    <property type="term" value="F:dynein light chain binding"/>
    <property type="evidence" value="ECO:0007669"/>
    <property type="project" value="TreeGrafter"/>
</dbReference>
<dbReference type="PANTHER" id="PTHR12442">
    <property type="entry name" value="DYNEIN INTERMEDIATE CHAIN"/>
    <property type="match status" value="1"/>
</dbReference>
<comment type="caution">
    <text evidence="15">The sequence shown here is derived from an EMBL/GenBank/DDBJ whole genome shotgun (WGS) entry which is preliminary data.</text>
</comment>
<keyword evidence="14" id="KW-0472">Membrane</keyword>
<dbReference type="GO" id="GO:0120293">
    <property type="term" value="C:dynein axonemal particle"/>
    <property type="evidence" value="ECO:0007669"/>
    <property type="project" value="UniProtKB-SubCell"/>
</dbReference>
<evidence type="ECO:0000256" key="8">
    <source>
        <dbReference type="ARBA" id="ARBA00023273"/>
    </source>
</evidence>
<reference evidence="15" key="1">
    <citation type="submission" date="2021-02" db="EMBL/GenBank/DDBJ databases">
        <authorList>
            <person name="Nowell W R."/>
        </authorList>
    </citation>
    <scope>NUCLEOTIDE SEQUENCE</scope>
</reference>
<evidence type="ECO:0000256" key="3">
    <source>
        <dbReference type="ARBA" id="ARBA00022574"/>
    </source>
</evidence>
<keyword evidence="5" id="KW-0282">Flagellum</keyword>